<evidence type="ECO:0008006" key="10">
    <source>
        <dbReference type="Google" id="ProtNLM"/>
    </source>
</evidence>
<feature type="region of interest" description="Disordered" evidence="6">
    <location>
        <begin position="70"/>
        <end position="89"/>
    </location>
</feature>
<dbReference type="GO" id="GO:0009706">
    <property type="term" value="C:chloroplast inner membrane"/>
    <property type="evidence" value="ECO:0007669"/>
    <property type="project" value="TreeGrafter"/>
</dbReference>
<feature type="transmembrane region" description="Helical" evidence="7">
    <location>
        <begin position="113"/>
        <end position="134"/>
    </location>
</feature>
<dbReference type="EMBL" id="CM007385">
    <property type="protein sequence ID" value="ONK69306.1"/>
    <property type="molecule type" value="Genomic_DNA"/>
</dbReference>
<keyword evidence="9" id="KW-1185">Reference proteome</keyword>
<keyword evidence="3 7" id="KW-0812">Transmembrane</keyword>
<gene>
    <name evidence="8" type="ORF">A4U43_C05F21470</name>
</gene>
<dbReference type="Pfam" id="PF03647">
    <property type="entry name" value="Tmemb_14"/>
    <property type="match status" value="1"/>
</dbReference>
<evidence type="ECO:0000256" key="2">
    <source>
        <dbReference type="ARBA" id="ARBA00007590"/>
    </source>
</evidence>
<dbReference type="AlphaFoldDB" id="A0A5P1ETL1"/>
<evidence type="ECO:0000256" key="5">
    <source>
        <dbReference type="ARBA" id="ARBA00023136"/>
    </source>
</evidence>
<dbReference type="Gramene" id="ONK69306">
    <property type="protein sequence ID" value="ONK69306"/>
    <property type="gene ID" value="A4U43_C05F21470"/>
</dbReference>
<proteinExistence type="inferred from homology"/>
<evidence type="ECO:0000313" key="8">
    <source>
        <dbReference type="EMBL" id="ONK69306.1"/>
    </source>
</evidence>
<feature type="transmembrane region" description="Helical" evidence="7">
    <location>
        <begin position="140"/>
        <end position="161"/>
    </location>
</feature>
<dbReference type="InterPro" id="IPR005349">
    <property type="entry name" value="TMEM14"/>
</dbReference>
<reference evidence="9" key="1">
    <citation type="journal article" date="2017" name="Nat. Commun.">
        <title>The asparagus genome sheds light on the origin and evolution of a young Y chromosome.</title>
        <authorList>
            <person name="Harkess A."/>
            <person name="Zhou J."/>
            <person name="Xu C."/>
            <person name="Bowers J.E."/>
            <person name="Van der Hulst R."/>
            <person name="Ayyampalayam S."/>
            <person name="Mercati F."/>
            <person name="Riccardi P."/>
            <person name="McKain M.R."/>
            <person name="Kakrana A."/>
            <person name="Tang H."/>
            <person name="Ray J."/>
            <person name="Groenendijk J."/>
            <person name="Arikit S."/>
            <person name="Mathioni S.M."/>
            <person name="Nakano M."/>
            <person name="Shan H."/>
            <person name="Telgmann-Rauber A."/>
            <person name="Kanno A."/>
            <person name="Yue Z."/>
            <person name="Chen H."/>
            <person name="Li W."/>
            <person name="Chen Y."/>
            <person name="Xu X."/>
            <person name="Zhang Y."/>
            <person name="Luo S."/>
            <person name="Chen H."/>
            <person name="Gao J."/>
            <person name="Mao Z."/>
            <person name="Pires J.C."/>
            <person name="Luo M."/>
            <person name="Kudrna D."/>
            <person name="Wing R.A."/>
            <person name="Meyers B.C."/>
            <person name="Yi K."/>
            <person name="Kong H."/>
            <person name="Lavrijsen P."/>
            <person name="Sunseri F."/>
            <person name="Falavigna A."/>
            <person name="Ye Y."/>
            <person name="Leebens-Mack J.H."/>
            <person name="Chen G."/>
        </authorList>
    </citation>
    <scope>NUCLEOTIDE SEQUENCE [LARGE SCALE GENOMIC DNA]</scope>
    <source>
        <strain evidence="9">cv. DH0086</strain>
    </source>
</reference>
<dbReference type="PANTHER" id="PTHR12668">
    <property type="entry name" value="TRANSMEMBRANE PROTEIN 14, 15"/>
    <property type="match status" value="1"/>
</dbReference>
<evidence type="ECO:0000256" key="6">
    <source>
        <dbReference type="SAM" id="MobiDB-lite"/>
    </source>
</evidence>
<dbReference type="OMA" id="SYACRAT"/>
<comment type="similarity">
    <text evidence="2">Belongs to the TMEM14 family.</text>
</comment>
<comment type="subcellular location">
    <subcellularLocation>
        <location evidence="1">Membrane</location>
    </subcellularLocation>
</comment>
<evidence type="ECO:0000256" key="3">
    <source>
        <dbReference type="ARBA" id="ARBA00022692"/>
    </source>
</evidence>
<keyword evidence="5 7" id="KW-0472">Membrane</keyword>
<protein>
    <recommendedName>
        <fullName evidence="10">Protein FATTY ACID EXPORT 1, chloroplastic</fullName>
    </recommendedName>
</protein>
<feature type="transmembrane region" description="Helical" evidence="7">
    <location>
        <begin position="198"/>
        <end position="217"/>
    </location>
</feature>
<name>A0A5P1ETL1_ASPOF</name>
<evidence type="ECO:0000256" key="1">
    <source>
        <dbReference type="ARBA" id="ARBA00004370"/>
    </source>
</evidence>
<accession>A0A5P1ETL1</accession>
<organism evidence="8 9">
    <name type="scientific">Asparagus officinalis</name>
    <name type="common">Garden asparagus</name>
    <dbReference type="NCBI Taxonomy" id="4686"/>
    <lineage>
        <taxon>Eukaryota</taxon>
        <taxon>Viridiplantae</taxon>
        <taxon>Streptophyta</taxon>
        <taxon>Embryophyta</taxon>
        <taxon>Tracheophyta</taxon>
        <taxon>Spermatophyta</taxon>
        <taxon>Magnoliopsida</taxon>
        <taxon>Liliopsida</taxon>
        <taxon>Asparagales</taxon>
        <taxon>Asparagaceae</taxon>
        <taxon>Asparagoideae</taxon>
        <taxon>Asparagus</taxon>
    </lineage>
</organism>
<dbReference type="OrthoDB" id="643381at2759"/>
<evidence type="ECO:0000256" key="4">
    <source>
        <dbReference type="ARBA" id="ARBA00022989"/>
    </source>
</evidence>
<dbReference type="GO" id="GO:0015245">
    <property type="term" value="F:fatty acid transmembrane transporter activity"/>
    <property type="evidence" value="ECO:0007669"/>
    <property type="project" value="TreeGrafter"/>
</dbReference>
<evidence type="ECO:0000256" key="7">
    <source>
        <dbReference type="SAM" id="Phobius"/>
    </source>
</evidence>
<dbReference type="Gene3D" id="1.10.10.1740">
    <property type="entry name" value="Transmembrane protein 14-like"/>
    <property type="match status" value="1"/>
</dbReference>
<keyword evidence="4 7" id="KW-1133">Transmembrane helix</keyword>
<sequence length="232" mass="24977">MEAVQIRPPLSIARVSSSSLDRRCSSRQLVRIPAVATRKKLSVSMCLSESSTTTPGFDANTSLHYTEEQAKQHTDEPMKSYPTAEKANGGAEMNLPIEEQNLNPKKYAKIHDFCLGIPFGGIVLGGGLFGFLFSRNPASLTTNGVLGGAILAMGFISLKVWRQGLSSLPFMLGQAALAATLVWKHLKAYSLTKKAFPAVFYVAMSAVMLCFYSYVLIAGGNPPPKKKLAASS</sequence>
<feature type="transmembrane region" description="Helical" evidence="7">
    <location>
        <begin position="168"/>
        <end position="186"/>
    </location>
</feature>
<dbReference type="InterPro" id="IPR044890">
    <property type="entry name" value="TMEM14_sf"/>
</dbReference>
<evidence type="ECO:0000313" key="9">
    <source>
        <dbReference type="Proteomes" id="UP000243459"/>
    </source>
</evidence>
<dbReference type="PANTHER" id="PTHR12668:SF48">
    <property type="entry name" value="PROTEIN FATTY ACID EXPORT 1, CHLOROPLASTIC"/>
    <property type="match status" value="1"/>
</dbReference>
<dbReference type="Proteomes" id="UP000243459">
    <property type="component" value="Chromosome 5"/>
</dbReference>